<dbReference type="RefSeq" id="XP_046015675.1">
    <property type="nucleotide sequence ID" value="XM_046153322.1"/>
</dbReference>
<dbReference type="EMBL" id="JAGTJQ010000003">
    <property type="protein sequence ID" value="KAH7035582.1"/>
    <property type="molecule type" value="Genomic_DNA"/>
</dbReference>
<accession>A0A9P9BTK4</accession>
<dbReference type="Proteomes" id="UP000756346">
    <property type="component" value="Unassembled WGS sequence"/>
</dbReference>
<evidence type="ECO:0000313" key="1">
    <source>
        <dbReference type="EMBL" id="KAH7035582.1"/>
    </source>
</evidence>
<protein>
    <submittedName>
        <fullName evidence="1">Uncharacterized protein</fullName>
    </submittedName>
</protein>
<name>A0A9P9BTK4_9PEZI</name>
<comment type="caution">
    <text evidence="1">The sequence shown here is derived from an EMBL/GenBank/DDBJ whole genome shotgun (WGS) entry which is preliminary data.</text>
</comment>
<evidence type="ECO:0000313" key="2">
    <source>
        <dbReference type="Proteomes" id="UP000756346"/>
    </source>
</evidence>
<gene>
    <name evidence="1" type="ORF">B0I36DRAFT_318644</name>
</gene>
<organism evidence="1 2">
    <name type="scientific">Microdochium trichocladiopsis</name>
    <dbReference type="NCBI Taxonomy" id="1682393"/>
    <lineage>
        <taxon>Eukaryota</taxon>
        <taxon>Fungi</taxon>
        <taxon>Dikarya</taxon>
        <taxon>Ascomycota</taxon>
        <taxon>Pezizomycotina</taxon>
        <taxon>Sordariomycetes</taxon>
        <taxon>Xylariomycetidae</taxon>
        <taxon>Xylariales</taxon>
        <taxon>Microdochiaceae</taxon>
        <taxon>Microdochium</taxon>
    </lineage>
</organism>
<dbReference type="GeneID" id="70182868"/>
<keyword evidence="2" id="KW-1185">Reference proteome</keyword>
<dbReference type="AlphaFoldDB" id="A0A9P9BTK4"/>
<proteinExistence type="predicted"/>
<sequence length="54" mass="5877">MSGIYKGGDGQWTLLERIDPWALGGLLQGSWGTWFHVSSLAAGDGHALSRCFRI</sequence>
<reference evidence="1" key="1">
    <citation type="journal article" date="2021" name="Nat. Commun.">
        <title>Genetic determinants of endophytism in the Arabidopsis root mycobiome.</title>
        <authorList>
            <person name="Mesny F."/>
            <person name="Miyauchi S."/>
            <person name="Thiergart T."/>
            <person name="Pickel B."/>
            <person name="Atanasova L."/>
            <person name="Karlsson M."/>
            <person name="Huettel B."/>
            <person name="Barry K.W."/>
            <person name="Haridas S."/>
            <person name="Chen C."/>
            <person name="Bauer D."/>
            <person name="Andreopoulos W."/>
            <person name="Pangilinan J."/>
            <person name="LaButti K."/>
            <person name="Riley R."/>
            <person name="Lipzen A."/>
            <person name="Clum A."/>
            <person name="Drula E."/>
            <person name="Henrissat B."/>
            <person name="Kohler A."/>
            <person name="Grigoriev I.V."/>
            <person name="Martin F.M."/>
            <person name="Hacquard S."/>
        </authorList>
    </citation>
    <scope>NUCLEOTIDE SEQUENCE</scope>
    <source>
        <strain evidence="1">MPI-CAGE-CH-0230</strain>
    </source>
</reference>